<dbReference type="Gene3D" id="2.70.170.10">
    <property type="entry name" value="Neurotransmitter-gated ion-channel ligand-binding domain"/>
    <property type="match status" value="1"/>
</dbReference>
<evidence type="ECO:0000256" key="3">
    <source>
        <dbReference type="ARBA" id="ARBA00022989"/>
    </source>
</evidence>
<keyword evidence="3 5" id="KW-1133">Transmembrane helix</keyword>
<feature type="transmembrane region" description="Helical" evidence="5">
    <location>
        <begin position="227"/>
        <end position="250"/>
    </location>
</feature>
<feature type="domain" description="Neurotransmitter-gated ion-channel ligand-binding" evidence="6">
    <location>
        <begin position="37"/>
        <end position="226"/>
    </location>
</feature>
<dbReference type="PANTHER" id="PTHR18945">
    <property type="entry name" value="NEUROTRANSMITTER GATED ION CHANNEL"/>
    <property type="match status" value="1"/>
</dbReference>
<evidence type="ECO:0000256" key="5">
    <source>
        <dbReference type="SAM" id="Phobius"/>
    </source>
</evidence>
<keyword evidence="9" id="KW-1185">Reference proteome</keyword>
<dbReference type="SUPFAM" id="SSF90112">
    <property type="entry name" value="Neurotransmitter-gated ion-channel transmembrane pore"/>
    <property type="match status" value="1"/>
</dbReference>
<dbReference type="InterPro" id="IPR038050">
    <property type="entry name" value="Neuro_actylchol_rec"/>
</dbReference>
<dbReference type="OrthoDB" id="5975154at2759"/>
<evidence type="ECO:0000256" key="4">
    <source>
        <dbReference type="ARBA" id="ARBA00023136"/>
    </source>
</evidence>
<dbReference type="InterPro" id="IPR006029">
    <property type="entry name" value="Neurotrans-gated_channel_TM"/>
</dbReference>
<comment type="subcellular location">
    <subcellularLocation>
        <location evidence="1">Membrane</location>
        <topology evidence="1">Multi-pass membrane protein</topology>
    </subcellularLocation>
</comment>
<dbReference type="Pfam" id="PF02931">
    <property type="entry name" value="Neur_chan_LBD"/>
    <property type="match status" value="1"/>
</dbReference>
<keyword evidence="2 5" id="KW-0812">Transmembrane</keyword>
<feature type="domain" description="Neurotransmitter-gated ion-channel transmembrane" evidence="7">
    <location>
        <begin position="234"/>
        <end position="309"/>
    </location>
</feature>
<sequence length="400" mass="45612">MANDIETCDTEKVLLRLDRILETLSESKGSNQPEGFPKAKDRKVFCDVRCSVISVGEIDTVTQQFEADVFVSFKYFEGKQNKIAANNSEHDGLWDPRVNFLNAVTIQEKERRNDTNVFGKGTIYRYLSLRMNGTFKTPMKLQNFPCDFQVMTIKVSSSWPIDKLQFRRRTNKYGKISDNINIDAFTGCNEWDLQEHVVTEVKQPDLTKDKKVYSTYLIKLHAQRKPLFYVWNVVLPVFCILALSFTSFVIDAENPSDRLSVTVTMLLTAVAFKSAVSSMLPKIPYLTLLDKYVLCNFILQCLMVAQNAVAALCAKENKCPHFDLWSIIVLAFIAIVVNVGFIIAGIILFIKAKRDLGLLTRKYKDERACLDPTHLPHHVNIQENFPPESNKVEDAVRSMV</sequence>
<dbReference type="InterPro" id="IPR006201">
    <property type="entry name" value="Neur_channel"/>
</dbReference>
<name>A0A9Q1H9R7_HOLLE</name>
<evidence type="ECO:0000313" key="8">
    <source>
        <dbReference type="EMBL" id="KAJ8037905.1"/>
    </source>
</evidence>
<dbReference type="GO" id="GO:0004888">
    <property type="term" value="F:transmembrane signaling receptor activity"/>
    <property type="evidence" value="ECO:0007669"/>
    <property type="project" value="InterPro"/>
</dbReference>
<evidence type="ECO:0000259" key="6">
    <source>
        <dbReference type="Pfam" id="PF02931"/>
    </source>
</evidence>
<dbReference type="InterPro" id="IPR036719">
    <property type="entry name" value="Neuro-gated_channel_TM_sf"/>
</dbReference>
<dbReference type="GO" id="GO:0005230">
    <property type="term" value="F:extracellular ligand-gated monoatomic ion channel activity"/>
    <property type="evidence" value="ECO:0007669"/>
    <property type="project" value="InterPro"/>
</dbReference>
<dbReference type="SUPFAM" id="SSF63712">
    <property type="entry name" value="Nicotinic receptor ligand binding domain-like"/>
    <property type="match status" value="1"/>
</dbReference>
<dbReference type="InterPro" id="IPR006202">
    <property type="entry name" value="Neur_chan_lig-bd"/>
</dbReference>
<evidence type="ECO:0000256" key="1">
    <source>
        <dbReference type="ARBA" id="ARBA00004141"/>
    </source>
</evidence>
<feature type="transmembrane region" description="Helical" evidence="5">
    <location>
        <begin position="262"/>
        <end position="280"/>
    </location>
</feature>
<feature type="transmembrane region" description="Helical" evidence="5">
    <location>
        <begin position="324"/>
        <end position="350"/>
    </location>
</feature>
<dbReference type="EMBL" id="JAIZAY010000008">
    <property type="protein sequence ID" value="KAJ8037905.1"/>
    <property type="molecule type" value="Genomic_DNA"/>
</dbReference>
<protein>
    <submittedName>
        <fullName evidence="8">Glycine receptor subunit alpha-3</fullName>
    </submittedName>
</protein>
<reference evidence="8" key="1">
    <citation type="submission" date="2021-10" db="EMBL/GenBank/DDBJ databases">
        <title>Tropical sea cucumber genome reveals ecological adaptation and Cuvierian tubules defense mechanism.</title>
        <authorList>
            <person name="Chen T."/>
        </authorList>
    </citation>
    <scope>NUCLEOTIDE SEQUENCE</scope>
    <source>
        <strain evidence="8">Nanhai2018</strain>
        <tissue evidence="8">Muscle</tissue>
    </source>
</reference>
<proteinExistence type="predicted"/>
<evidence type="ECO:0000313" key="9">
    <source>
        <dbReference type="Proteomes" id="UP001152320"/>
    </source>
</evidence>
<comment type="caution">
    <text evidence="8">The sequence shown here is derived from an EMBL/GenBank/DDBJ whole genome shotgun (WGS) entry which is preliminary data.</text>
</comment>
<keyword evidence="4 5" id="KW-0472">Membrane</keyword>
<dbReference type="Proteomes" id="UP001152320">
    <property type="component" value="Chromosome 8"/>
</dbReference>
<feature type="transmembrane region" description="Helical" evidence="5">
    <location>
        <begin position="292"/>
        <end position="312"/>
    </location>
</feature>
<gene>
    <name evidence="8" type="ORF">HOLleu_18847</name>
</gene>
<organism evidence="8 9">
    <name type="scientific">Holothuria leucospilota</name>
    <name type="common">Black long sea cucumber</name>
    <name type="synonym">Mertensiothuria leucospilota</name>
    <dbReference type="NCBI Taxonomy" id="206669"/>
    <lineage>
        <taxon>Eukaryota</taxon>
        <taxon>Metazoa</taxon>
        <taxon>Echinodermata</taxon>
        <taxon>Eleutherozoa</taxon>
        <taxon>Echinozoa</taxon>
        <taxon>Holothuroidea</taxon>
        <taxon>Aspidochirotacea</taxon>
        <taxon>Aspidochirotida</taxon>
        <taxon>Holothuriidae</taxon>
        <taxon>Holothuria</taxon>
    </lineage>
</organism>
<evidence type="ECO:0000259" key="7">
    <source>
        <dbReference type="Pfam" id="PF02932"/>
    </source>
</evidence>
<dbReference type="InterPro" id="IPR036734">
    <property type="entry name" value="Neur_chan_lig-bd_sf"/>
</dbReference>
<dbReference type="Gene3D" id="1.20.58.390">
    <property type="entry name" value="Neurotransmitter-gated ion-channel transmembrane domain"/>
    <property type="match status" value="1"/>
</dbReference>
<dbReference type="GO" id="GO:0016020">
    <property type="term" value="C:membrane"/>
    <property type="evidence" value="ECO:0007669"/>
    <property type="project" value="UniProtKB-SubCell"/>
</dbReference>
<keyword evidence="8" id="KW-0675">Receptor</keyword>
<accession>A0A9Q1H9R7</accession>
<dbReference type="Pfam" id="PF02932">
    <property type="entry name" value="Neur_chan_memb"/>
    <property type="match status" value="1"/>
</dbReference>
<dbReference type="AlphaFoldDB" id="A0A9Q1H9R7"/>
<evidence type="ECO:0000256" key="2">
    <source>
        <dbReference type="ARBA" id="ARBA00022692"/>
    </source>
</evidence>